<dbReference type="InterPro" id="IPR011251">
    <property type="entry name" value="Luciferase-like_dom"/>
</dbReference>
<dbReference type="EMBL" id="JBHUKR010000025">
    <property type="protein sequence ID" value="MFD2422176.1"/>
    <property type="molecule type" value="Genomic_DNA"/>
</dbReference>
<evidence type="ECO:0000313" key="3">
    <source>
        <dbReference type="Proteomes" id="UP001597417"/>
    </source>
</evidence>
<dbReference type="Proteomes" id="UP001597417">
    <property type="component" value="Unassembled WGS sequence"/>
</dbReference>
<proteinExistence type="predicted"/>
<keyword evidence="3" id="KW-1185">Reference proteome</keyword>
<reference evidence="3" key="1">
    <citation type="journal article" date="2019" name="Int. J. Syst. Evol. Microbiol.">
        <title>The Global Catalogue of Microorganisms (GCM) 10K type strain sequencing project: providing services to taxonomists for standard genome sequencing and annotation.</title>
        <authorList>
            <consortium name="The Broad Institute Genomics Platform"/>
            <consortium name="The Broad Institute Genome Sequencing Center for Infectious Disease"/>
            <person name="Wu L."/>
            <person name="Ma J."/>
        </authorList>
    </citation>
    <scope>NUCLEOTIDE SEQUENCE [LARGE SCALE GENOMIC DNA]</scope>
    <source>
        <strain evidence="3">CGMCC 4.7645</strain>
    </source>
</reference>
<dbReference type="InterPro" id="IPR036661">
    <property type="entry name" value="Luciferase-like_sf"/>
</dbReference>
<name>A0ABW5G4X7_9PSEU</name>
<evidence type="ECO:0000313" key="2">
    <source>
        <dbReference type="EMBL" id="MFD2422176.1"/>
    </source>
</evidence>
<dbReference type="EC" id="1.-.-.-" evidence="2"/>
<dbReference type="GO" id="GO:0016491">
    <property type="term" value="F:oxidoreductase activity"/>
    <property type="evidence" value="ECO:0007669"/>
    <property type="project" value="UniProtKB-KW"/>
</dbReference>
<dbReference type="RefSeq" id="WP_378271140.1">
    <property type="nucleotide sequence ID" value="NZ_JBHUKR010000025.1"/>
</dbReference>
<comment type="caution">
    <text evidence="2">The sequence shown here is derived from an EMBL/GenBank/DDBJ whole genome shotgun (WGS) entry which is preliminary data.</text>
</comment>
<dbReference type="PANTHER" id="PTHR30137:SF15">
    <property type="entry name" value="BLL6902 PROTEIN"/>
    <property type="match status" value="1"/>
</dbReference>
<keyword evidence="2" id="KW-0560">Oxidoreductase</keyword>
<gene>
    <name evidence="2" type="ORF">ACFSXZ_38205</name>
</gene>
<accession>A0ABW5G4X7</accession>
<dbReference type="SUPFAM" id="SSF51679">
    <property type="entry name" value="Bacterial luciferase-like"/>
    <property type="match status" value="1"/>
</dbReference>
<dbReference type="InterPro" id="IPR050766">
    <property type="entry name" value="Bact_Lucif_Oxidored"/>
</dbReference>
<evidence type="ECO:0000259" key="1">
    <source>
        <dbReference type="Pfam" id="PF00296"/>
    </source>
</evidence>
<feature type="domain" description="Luciferase-like" evidence="1">
    <location>
        <begin position="12"/>
        <end position="109"/>
    </location>
</feature>
<dbReference type="Pfam" id="PF00296">
    <property type="entry name" value="Bac_luciferase"/>
    <property type="match status" value="1"/>
</dbReference>
<protein>
    <submittedName>
        <fullName evidence="2">LLM class flavin-dependent oxidoreductase</fullName>
        <ecNumber evidence="2">1.-.-.-</ecNumber>
    </submittedName>
</protein>
<organism evidence="2 3">
    <name type="scientific">Amycolatopsis pigmentata</name>
    <dbReference type="NCBI Taxonomy" id="450801"/>
    <lineage>
        <taxon>Bacteria</taxon>
        <taxon>Bacillati</taxon>
        <taxon>Actinomycetota</taxon>
        <taxon>Actinomycetes</taxon>
        <taxon>Pseudonocardiales</taxon>
        <taxon>Pseudonocardiaceae</taxon>
        <taxon>Amycolatopsis</taxon>
    </lineage>
</organism>
<sequence length="137" mass="14549">MATRPAVTSLAFLTPGNFADDDPYPGLEDTLWLFEYGENLGFDGAWIRQRHLEHGAGYAAVFLAAAGQRTQRVELGTAVIPIGYESPFRLAEDLALADVLSHGSLQVGFSTACRTPNCWAISSTTAIGAASTWATAG</sequence>
<dbReference type="PANTHER" id="PTHR30137">
    <property type="entry name" value="LUCIFERASE-LIKE MONOOXYGENASE"/>
    <property type="match status" value="1"/>
</dbReference>
<dbReference type="Gene3D" id="3.20.20.30">
    <property type="entry name" value="Luciferase-like domain"/>
    <property type="match status" value="1"/>
</dbReference>